<gene>
    <name evidence="2" type="ORF">ANTHELSMS3_03632</name>
</gene>
<dbReference type="AlphaFoldDB" id="A0A222E7S7"/>
<sequence length="49" mass="5633">MGRLIKWLFYLLVLGFLALVVYAYIGPILGADFGPEQFERRMPVQLDDS</sequence>
<keyword evidence="1" id="KW-0472">Membrane</keyword>
<organism evidence="2 3">
    <name type="scientific">Antarctobacter heliothermus</name>
    <dbReference type="NCBI Taxonomy" id="74033"/>
    <lineage>
        <taxon>Bacteria</taxon>
        <taxon>Pseudomonadati</taxon>
        <taxon>Pseudomonadota</taxon>
        <taxon>Alphaproteobacteria</taxon>
        <taxon>Rhodobacterales</taxon>
        <taxon>Roseobacteraceae</taxon>
        <taxon>Antarctobacter</taxon>
    </lineage>
</organism>
<proteinExistence type="predicted"/>
<evidence type="ECO:0000313" key="2">
    <source>
        <dbReference type="EMBL" id="ASP22255.1"/>
    </source>
</evidence>
<dbReference type="KEGG" id="aht:ANTHELSMS3_03632"/>
<protein>
    <submittedName>
        <fullName evidence="2">Uncharacterized protein</fullName>
    </submittedName>
</protein>
<keyword evidence="1" id="KW-1133">Transmembrane helix</keyword>
<keyword evidence="3" id="KW-1185">Reference proteome</keyword>
<keyword evidence="1" id="KW-0812">Transmembrane</keyword>
<dbReference type="RefSeq" id="WP_198319837.1">
    <property type="nucleotide sequence ID" value="NZ_CP022540.1"/>
</dbReference>
<evidence type="ECO:0000313" key="3">
    <source>
        <dbReference type="Proteomes" id="UP000203589"/>
    </source>
</evidence>
<feature type="transmembrane region" description="Helical" evidence="1">
    <location>
        <begin position="7"/>
        <end position="25"/>
    </location>
</feature>
<name>A0A222E7S7_9RHOB</name>
<dbReference type="Proteomes" id="UP000203589">
    <property type="component" value="Chromosome"/>
</dbReference>
<accession>A0A222E7S7</accession>
<dbReference type="EMBL" id="CP022540">
    <property type="protein sequence ID" value="ASP22255.1"/>
    <property type="molecule type" value="Genomic_DNA"/>
</dbReference>
<reference evidence="2 3" key="1">
    <citation type="submission" date="2017-07" db="EMBL/GenBank/DDBJ databases">
        <title>Genome Sequence of Antarctobacter heliothermus Strain SMS3 Isolated from a culture of the Diatom Skeletonema marinoi.</title>
        <authorList>
            <person name="Topel M."/>
            <person name="Pinder M.I.M."/>
            <person name="Johansson O.N."/>
            <person name="Kourtchenko O."/>
            <person name="Godhe A."/>
            <person name="Clarke A.K."/>
        </authorList>
    </citation>
    <scope>NUCLEOTIDE SEQUENCE [LARGE SCALE GENOMIC DNA]</scope>
    <source>
        <strain evidence="2 3">SMS3</strain>
    </source>
</reference>
<evidence type="ECO:0000256" key="1">
    <source>
        <dbReference type="SAM" id="Phobius"/>
    </source>
</evidence>